<keyword evidence="3" id="KW-0472">Membrane</keyword>
<feature type="transmembrane region" description="Helical" evidence="3">
    <location>
        <begin position="111"/>
        <end position="130"/>
    </location>
</feature>
<keyword evidence="5" id="KW-1185">Reference proteome</keyword>
<reference evidence="4" key="1">
    <citation type="submission" date="2019-06" db="EMBL/GenBank/DDBJ databases">
        <authorList>
            <person name="Zheng W."/>
        </authorList>
    </citation>
    <scope>NUCLEOTIDE SEQUENCE</scope>
    <source>
        <strain evidence="4">QDHG01</strain>
    </source>
</reference>
<feature type="transmembrane region" description="Helical" evidence="3">
    <location>
        <begin position="34"/>
        <end position="52"/>
    </location>
</feature>
<keyword evidence="1" id="KW-0175">Coiled coil</keyword>
<dbReference type="EMBL" id="RRYP01000261">
    <property type="protein sequence ID" value="TNV87722.1"/>
    <property type="molecule type" value="Genomic_DNA"/>
</dbReference>
<evidence type="ECO:0000256" key="3">
    <source>
        <dbReference type="SAM" id="Phobius"/>
    </source>
</evidence>
<evidence type="ECO:0000313" key="5">
    <source>
        <dbReference type="Proteomes" id="UP000785679"/>
    </source>
</evidence>
<feature type="compositionally biased region" description="Polar residues" evidence="2">
    <location>
        <begin position="667"/>
        <end position="683"/>
    </location>
</feature>
<accession>A0A8J8T9P0</accession>
<feature type="compositionally biased region" description="Polar residues" evidence="2">
    <location>
        <begin position="763"/>
        <end position="780"/>
    </location>
</feature>
<feature type="region of interest" description="Disordered" evidence="2">
    <location>
        <begin position="962"/>
        <end position="1042"/>
    </location>
</feature>
<feature type="compositionally biased region" description="Low complexity" evidence="2">
    <location>
        <begin position="924"/>
        <end position="939"/>
    </location>
</feature>
<feature type="compositionally biased region" description="Basic and acidic residues" evidence="2">
    <location>
        <begin position="1033"/>
        <end position="1042"/>
    </location>
</feature>
<feature type="compositionally biased region" description="Polar residues" evidence="2">
    <location>
        <begin position="1012"/>
        <end position="1024"/>
    </location>
</feature>
<evidence type="ECO:0000256" key="2">
    <source>
        <dbReference type="SAM" id="MobiDB-lite"/>
    </source>
</evidence>
<organism evidence="4 5">
    <name type="scientific">Halteria grandinella</name>
    <dbReference type="NCBI Taxonomy" id="5974"/>
    <lineage>
        <taxon>Eukaryota</taxon>
        <taxon>Sar</taxon>
        <taxon>Alveolata</taxon>
        <taxon>Ciliophora</taxon>
        <taxon>Intramacronucleata</taxon>
        <taxon>Spirotrichea</taxon>
        <taxon>Stichotrichia</taxon>
        <taxon>Sporadotrichida</taxon>
        <taxon>Halteriidae</taxon>
        <taxon>Halteria</taxon>
    </lineage>
</organism>
<feature type="coiled-coil region" evidence="1">
    <location>
        <begin position="718"/>
        <end position="745"/>
    </location>
</feature>
<feature type="region of interest" description="Disordered" evidence="2">
    <location>
        <begin position="763"/>
        <end position="798"/>
    </location>
</feature>
<feature type="transmembrane region" description="Helical" evidence="3">
    <location>
        <begin position="64"/>
        <end position="87"/>
    </location>
</feature>
<sequence>MIQNGDFYATQYQYIFITKYMKAMENSEDGYDKLILFPPPLNFFLVPLILVSPWRSLTRKLGRFIAYFFFWGENILLVFGFYAYMVLHNPLIIVKTLYQIMTKIDGALNKVTYSLTWTIIGLAYLMYVNVMDSIMLVKLLCLENSVVFVHGEEERNKNETFTFYVNRNVIRAIKTLKDIGDKSSVVFHKRQNVQRMQTQKMSLREKIKNQQNEMRNEDIFIVRKELIIAVYEEISGHDPYVQRHRMQQILLNQEQNQNRQSTSMSQGQGMNASSTQASIALLLKSAIQNTKQHSVKNIYGEVDPQISPELKGIISKLMLSKNRDSIGELVEYMLKVKEKKNYFQITEEEAWEVDNFISKFTILQQNQETMTIDLDLVSKGFPKQVSKHGIKKTQLLNFQKMQRILISFFNDDQDEMFNYYDNRMTRRLDILRDSTQQNSTHLDRILEVTKNVFNYIFFKEHINRINSMRRNTTFIGENISLNGQNTMLMGGSTMGGQSDASNRRKSTLMSQITQMYNENQPQRQETIRRQSTISQFMRQATINKNPQNPQTQQFLSPNLIQQTTQSNLSGGILDHELDKNKNLMKHIQQKYQNEIIQMRQKLGLSPVEEERPAHQEQKKMSTMVLSPHGDAPMIFINRGDTLHQQDAAEGSIAEIPAPSNPRDQNEGLENQAQNTTQNTVSNHATEREQSPTLEPLVNIDMVLDLDRETKIIQQRVNMLRQKRELMIKQQQLQALQAQAMELNTMLTPPRQLFIQDVDQSSQNNTSIDLSTSNNQNSVQRVPSLVNAPPQPASRPSLNNRQNARLSFLHTFVQQPTMTGPNQIEILANQTYHNYMTSVLKQGTIRGGGDIDDLDSSHHGLDIEVPLTAEQILEQIRAQRKERSHDGGSNFSNNEVQEFSAADFSSFITQKRTLLQQATLVYSSGNNNSGAGAVNGSKNSTPNTRGNGKQVSGVSMVTNQTIKPSLFPSATQKRPSVGQRREQTEKPIPNKRLLDAGGVIVPMDSFRSDSESEYQPPNGDNSNNKGYAINSKKTVKEREDGHY</sequence>
<keyword evidence="3" id="KW-0812">Transmembrane</keyword>
<comment type="caution">
    <text evidence="4">The sequence shown here is derived from an EMBL/GenBank/DDBJ whole genome shotgun (WGS) entry which is preliminary data.</text>
</comment>
<dbReference type="Proteomes" id="UP000785679">
    <property type="component" value="Unassembled WGS sequence"/>
</dbReference>
<feature type="region of interest" description="Disordered" evidence="2">
    <location>
        <begin position="924"/>
        <end position="950"/>
    </location>
</feature>
<keyword evidence="3" id="KW-1133">Transmembrane helix</keyword>
<feature type="compositionally biased region" description="Polar residues" evidence="2">
    <location>
        <begin position="940"/>
        <end position="950"/>
    </location>
</feature>
<name>A0A8J8T9P0_HALGN</name>
<proteinExistence type="predicted"/>
<feature type="compositionally biased region" description="Polar residues" evidence="2">
    <location>
        <begin position="962"/>
        <end position="973"/>
    </location>
</feature>
<dbReference type="AlphaFoldDB" id="A0A8J8T9P0"/>
<gene>
    <name evidence="4" type="ORF">FGO68_gene8854</name>
</gene>
<protein>
    <submittedName>
        <fullName evidence="4">Uncharacterized protein</fullName>
    </submittedName>
</protein>
<evidence type="ECO:0000313" key="4">
    <source>
        <dbReference type="EMBL" id="TNV87722.1"/>
    </source>
</evidence>
<evidence type="ECO:0000256" key="1">
    <source>
        <dbReference type="SAM" id="Coils"/>
    </source>
</evidence>
<feature type="region of interest" description="Disordered" evidence="2">
    <location>
        <begin position="654"/>
        <end position="693"/>
    </location>
</feature>